<reference evidence="9" key="2">
    <citation type="submission" date="2024-04" db="EMBL/GenBank/DDBJ databases">
        <authorList>
            <person name="Chen Y."/>
            <person name="Shah S."/>
            <person name="Dougan E. K."/>
            <person name="Thang M."/>
            <person name="Chan C."/>
        </authorList>
    </citation>
    <scope>NUCLEOTIDE SEQUENCE [LARGE SCALE GENOMIC DNA]</scope>
</reference>
<evidence type="ECO:0000256" key="6">
    <source>
        <dbReference type="SAM" id="Phobius"/>
    </source>
</evidence>
<evidence type="ECO:0000313" key="11">
    <source>
        <dbReference type="Proteomes" id="UP001152797"/>
    </source>
</evidence>
<dbReference type="Gene3D" id="1.20.120.350">
    <property type="entry name" value="Voltage-gated potassium channels. Chain C"/>
    <property type="match status" value="1"/>
</dbReference>
<dbReference type="InterPro" id="IPR002048">
    <property type="entry name" value="EF_hand_dom"/>
</dbReference>
<dbReference type="EMBL" id="CAMXCT030000989">
    <property type="protein sequence ID" value="CAL4772723.1"/>
    <property type="molecule type" value="Genomic_DNA"/>
</dbReference>
<dbReference type="Pfam" id="PF00520">
    <property type="entry name" value="Ion_trans"/>
    <property type="match status" value="1"/>
</dbReference>
<keyword evidence="10" id="KW-0251">Elongation factor</keyword>
<evidence type="ECO:0000256" key="2">
    <source>
        <dbReference type="ARBA" id="ARBA00022692"/>
    </source>
</evidence>
<dbReference type="EMBL" id="CAMXCT010000989">
    <property type="protein sequence ID" value="CAI3985411.1"/>
    <property type="molecule type" value="Genomic_DNA"/>
</dbReference>
<dbReference type="PROSITE" id="PS00018">
    <property type="entry name" value="EF_HAND_1"/>
    <property type="match status" value="1"/>
</dbReference>
<dbReference type="GO" id="GO:0016020">
    <property type="term" value="C:membrane"/>
    <property type="evidence" value="ECO:0007669"/>
    <property type="project" value="UniProtKB-SubCell"/>
</dbReference>
<dbReference type="OrthoDB" id="422354at2759"/>
<organism evidence="8">
    <name type="scientific">Cladocopium goreaui</name>
    <dbReference type="NCBI Taxonomy" id="2562237"/>
    <lineage>
        <taxon>Eukaryota</taxon>
        <taxon>Sar</taxon>
        <taxon>Alveolata</taxon>
        <taxon>Dinophyceae</taxon>
        <taxon>Suessiales</taxon>
        <taxon>Symbiodiniaceae</taxon>
        <taxon>Cladocopium</taxon>
    </lineage>
</organism>
<dbReference type="GO" id="GO:0005216">
    <property type="term" value="F:monoatomic ion channel activity"/>
    <property type="evidence" value="ECO:0007669"/>
    <property type="project" value="InterPro"/>
</dbReference>
<keyword evidence="4 6" id="KW-1133">Transmembrane helix</keyword>
<feature type="transmembrane region" description="Helical" evidence="6">
    <location>
        <begin position="12"/>
        <end position="33"/>
    </location>
</feature>
<evidence type="ECO:0000256" key="4">
    <source>
        <dbReference type="ARBA" id="ARBA00022989"/>
    </source>
</evidence>
<dbReference type="InterPro" id="IPR005821">
    <property type="entry name" value="Ion_trans_dom"/>
</dbReference>
<evidence type="ECO:0000256" key="3">
    <source>
        <dbReference type="ARBA" id="ARBA00022837"/>
    </source>
</evidence>
<dbReference type="GO" id="GO:0003746">
    <property type="term" value="F:translation elongation factor activity"/>
    <property type="evidence" value="ECO:0007669"/>
    <property type="project" value="UniProtKB-KW"/>
</dbReference>
<keyword evidence="10" id="KW-0648">Protein biosynthesis</keyword>
<dbReference type="SUPFAM" id="SSF47473">
    <property type="entry name" value="EF-hand"/>
    <property type="match status" value="1"/>
</dbReference>
<gene>
    <name evidence="8" type="ORF">C1SCF055_LOCUS12862</name>
</gene>
<proteinExistence type="predicted"/>
<comment type="caution">
    <text evidence="8">The sequence shown here is derived from an EMBL/GenBank/DDBJ whole genome shotgun (WGS) entry which is preliminary data.</text>
</comment>
<dbReference type="Gene3D" id="1.10.238.10">
    <property type="entry name" value="EF-hand"/>
    <property type="match status" value="1"/>
</dbReference>
<keyword evidence="2 6" id="KW-0812">Transmembrane</keyword>
<dbReference type="AlphaFoldDB" id="A0A9P1C5I3"/>
<evidence type="ECO:0000259" key="7">
    <source>
        <dbReference type="PROSITE" id="PS50222"/>
    </source>
</evidence>
<feature type="transmembrane region" description="Helical" evidence="6">
    <location>
        <begin position="153"/>
        <end position="178"/>
    </location>
</feature>
<dbReference type="Gene3D" id="1.10.287.70">
    <property type="match status" value="1"/>
</dbReference>
<evidence type="ECO:0000256" key="1">
    <source>
        <dbReference type="ARBA" id="ARBA00004141"/>
    </source>
</evidence>
<evidence type="ECO:0000256" key="5">
    <source>
        <dbReference type="ARBA" id="ARBA00023136"/>
    </source>
</evidence>
<evidence type="ECO:0000313" key="9">
    <source>
        <dbReference type="EMBL" id="CAL1138786.1"/>
    </source>
</evidence>
<feature type="transmembrane region" description="Helical" evidence="6">
    <location>
        <begin position="117"/>
        <end position="141"/>
    </location>
</feature>
<dbReference type="InterPro" id="IPR011992">
    <property type="entry name" value="EF-hand-dom_pair"/>
</dbReference>
<dbReference type="InterPro" id="IPR018247">
    <property type="entry name" value="EF_Hand_1_Ca_BS"/>
</dbReference>
<protein>
    <submittedName>
        <fullName evidence="10">Transcription elongation factor A protein 2</fullName>
    </submittedName>
</protein>
<comment type="subcellular location">
    <subcellularLocation>
        <location evidence="1">Membrane</location>
        <topology evidence="1">Multi-pass membrane protein</topology>
    </subcellularLocation>
</comment>
<dbReference type="Proteomes" id="UP001152797">
    <property type="component" value="Unassembled WGS sequence"/>
</dbReference>
<dbReference type="GO" id="GO:0005509">
    <property type="term" value="F:calcium ion binding"/>
    <property type="evidence" value="ECO:0007669"/>
    <property type="project" value="InterPro"/>
</dbReference>
<name>A0A9P1C5I3_9DINO</name>
<accession>A0A9P1C5I3</accession>
<sequence>GKNWHWNLFDLFLVLNATVEILIPSLFANMSFLRICRVFRLIRVVRLVRTVKWLRSLRTMLFAIIKSISCLLWAFVMILLVMFVFSIIFGNAAASFFETLDLDNPVEVDKAVRMKLYFGSMYESCVSLFCAIFGGNDWMYYGDVIRELDDRDVYFMFFVFYIGFCLVGLLNVVTGIFVDSAVCTRTEDEVVDSYREDLQRTSDEVKRIFNAADIHTSGHLTLEAFEKCLNQNAWVAAYFAGLDIGADDAGTIFTLMDTNNSGDITVDEFVKGTMKLKGHAKSIDIFAIMFDITRLGFQVHKLCSFVEDQFRDIRRAVEPQRRLSTKRLFKPVKQLMAELNLPEDGDDPTRSTRLRLQKRFSHARVV</sequence>
<dbReference type="EMBL" id="CAMXCT020000989">
    <property type="protein sequence ID" value="CAL1138786.1"/>
    <property type="molecule type" value="Genomic_DNA"/>
</dbReference>
<evidence type="ECO:0000313" key="10">
    <source>
        <dbReference type="EMBL" id="CAL4772723.1"/>
    </source>
</evidence>
<keyword evidence="5 6" id="KW-0472">Membrane</keyword>
<reference evidence="8" key="1">
    <citation type="submission" date="2022-10" db="EMBL/GenBank/DDBJ databases">
        <authorList>
            <person name="Chen Y."/>
            <person name="Dougan E. K."/>
            <person name="Chan C."/>
            <person name="Rhodes N."/>
            <person name="Thang M."/>
        </authorList>
    </citation>
    <scope>NUCLEOTIDE SEQUENCE</scope>
</reference>
<feature type="non-terminal residue" evidence="8">
    <location>
        <position position="366"/>
    </location>
</feature>
<keyword evidence="3" id="KW-0106">Calcium</keyword>
<evidence type="ECO:0000313" key="8">
    <source>
        <dbReference type="EMBL" id="CAI3985411.1"/>
    </source>
</evidence>
<dbReference type="InterPro" id="IPR027359">
    <property type="entry name" value="Volt_channel_dom_sf"/>
</dbReference>
<keyword evidence="11" id="KW-1185">Reference proteome</keyword>
<feature type="domain" description="EF-hand" evidence="7">
    <location>
        <begin position="244"/>
        <end position="279"/>
    </location>
</feature>
<feature type="transmembrane region" description="Helical" evidence="6">
    <location>
        <begin position="70"/>
        <end position="97"/>
    </location>
</feature>
<dbReference type="PROSITE" id="PS50222">
    <property type="entry name" value="EF_HAND_2"/>
    <property type="match status" value="1"/>
</dbReference>
<dbReference type="SUPFAM" id="SSF81324">
    <property type="entry name" value="Voltage-gated potassium channels"/>
    <property type="match status" value="1"/>
</dbReference>